<evidence type="ECO:0000256" key="2">
    <source>
        <dbReference type="ARBA" id="ARBA00022553"/>
    </source>
</evidence>
<dbReference type="Pfam" id="PF09402">
    <property type="entry name" value="MSC"/>
    <property type="match status" value="1"/>
</dbReference>
<feature type="transmembrane region" description="Helical" evidence="8">
    <location>
        <begin position="821"/>
        <end position="842"/>
    </location>
</feature>
<dbReference type="EMBL" id="MCFH01000047">
    <property type="protein sequence ID" value="ORX44121.1"/>
    <property type="molecule type" value="Genomic_DNA"/>
</dbReference>
<dbReference type="OrthoDB" id="2503928at2759"/>
<feature type="compositionally biased region" description="Polar residues" evidence="7">
    <location>
        <begin position="224"/>
        <end position="246"/>
    </location>
</feature>
<dbReference type="Proteomes" id="UP000193719">
    <property type="component" value="Unassembled WGS sequence"/>
</dbReference>
<dbReference type="PANTHER" id="PTHR47808:SF2">
    <property type="entry name" value="LEM DOMAIN-CONTAINING PROTEIN 2"/>
    <property type="match status" value="1"/>
</dbReference>
<keyword evidence="5 8" id="KW-0472">Membrane</keyword>
<dbReference type="GO" id="GO:0005783">
    <property type="term" value="C:endoplasmic reticulum"/>
    <property type="evidence" value="ECO:0007669"/>
    <property type="project" value="TreeGrafter"/>
</dbReference>
<dbReference type="GO" id="GO:0034399">
    <property type="term" value="C:nuclear periphery"/>
    <property type="evidence" value="ECO:0007669"/>
    <property type="project" value="TreeGrafter"/>
</dbReference>
<feature type="domain" description="Man1/Src1-like C-terminal" evidence="9">
    <location>
        <begin position="530"/>
        <end position="967"/>
    </location>
</feature>
<dbReference type="Gene3D" id="1.10.720.40">
    <property type="match status" value="1"/>
</dbReference>
<feature type="compositionally biased region" description="Polar residues" evidence="7">
    <location>
        <begin position="280"/>
        <end position="289"/>
    </location>
</feature>
<dbReference type="GO" id="GO:0005637">
    <property type="term" value="C:nuclear inner membrane"/>
    <property type="evidence" value="ECO:0007669"/>
    <property type="project" value="UniProtKB-SubCell"/>
</dbReference>
<dbReference type="GO" id="GO:0003682">
    <property type="term" value="F:chromatin binding"/>
    <property type="evidence" value="ECO:0007669"/>
    <property type="project" value="InterPro"/>
</dbReference>
<keyword evidence="6" id="KW-0539">Nucleus</keyword>
<feature type="region of interest" description="Disordered" evidence="7">
    <location>
        <begin position="67"/>
        <end position="105"/>
    </location>
</feature>
<feature type="region of interest" description="Disordered" evidence="7">
    <location>
        <begin position="354"/>
        <end position="410"/>
    </location>
</feature>
<evidence type="ECO:0000256" key="7">
    <source>
        <dbReference type="SAM" id="MobiDB-lite"/>
    </source>
</evidence>
<keyword evidence="3 8" id="KW-0812">Transmembrane</keyword>
<feature type="compositionally biased region" description="Acidic residues" evidence="7">
    <location>
        <begin position="268"/>
        <end position="277"/>
    </location>
</feature>
<feature type="compositionally biased region" description="Polar residues" evidence="7">
    <location>
        <begin position="310"/>
        <end position="324"/>
    </location>
</feature>
<dbReference type="InterPro" id="IPR018996">
    <property type="entry name" value="Man1/Src1-like_C"/>
</dbReference>
<evidence type="ECO:0000256" key="4">
    <source>
        <dbReference type="ARBA" id="ARBA00022989"/>
    </source>
</evidence>
<feature type="compositionally biased region" description="Polar residues" evidence="7">
    <location>
        <begin position="82"/>
        <end position="91"/>
    </location>
</feature>
<dbReference type="InterPro" id="IPR044780">
    <property type="entry name" value="Heh2/Src1"/>
</dbReference>
<protein>
    <recommendedName>
        <fullName evidence="9">Man1/Src1-like C-terminal domain-containing protein</fullName>
    </recommendedName>
</protein>
<keyword evidence="11" id="KW-1185">Reference proteome</keyword>
<evidence type="ECO:0000313" key="11">
    <source>
        <dbReference type="Proteomes" id="UP000193719"/>
    </source>
</evidence>
<feature type="region of interest" description="Disordered" evidence="7">
    <location>
        <begin position="124"/>
        <end position="334"/>
    </location>
</feature>
<evidence type="ECO:0000256" key="1">
    <source>
        <dbReference type="ARBA" id="ARBA00004540"/>
    </source>
</evidence>
<feature type="compositionally biased region" description="Low complexity" evidence="7">
    <location>
        <begin position="325"/>
        <end position="334"/>
    </location>
</feature>
<feature type="compositionally biased region" description="Acidic residues" evidence="7">
    <location>
        <begin position="290"/>
        <end position="302"/>
    </location>
</feature>
<dbReference type="GO" id="GO:0071763">
    <property type="term" value="P:nuclear membrane organization"/>
    <property type="evidence" value="ECO:0007669"/>
    <property type="project" value="TreeGrafter"/>
</dbReference>
<accession>A0A1Y1UZQ8</accession>
<keyword evidence="2" id="KW-0597">Phosphoprotein</keyword>
<evidence type="ECO:0000256" key="8">
    <source>
        <dbReference type="SAM" id="Phobius"/>
    </source>
</evidence>
<evidence type="ECO:0000256" key="5">
    <source>
        <dbReference type="ARBA" id="ARBA00023136"/>
    </source>
</evidence>
<dbReference type="PANTHER" id="PTHR47808">
    <property type="entry name" value="INNER NUCLEAR MEMBRANE PROTEIN HEH2-RELATED"/>
    <property type="match status" value="1"/>
</dbReference>
<proteinExistence type="predicted"/>
<dbReference type="Gene3D" id="1.10.10.1180">
    <property type="entry name" value="MAN1, winged-helix domain"/>
    <property type="match status" value="1"/>
</dbReference>
<organism evidence="10 11">
    <name type="scientific">Piromyces finnis</name>
    <dbReference type="NCBI Taxonomy" id="1754191"/>
    <lineage>
        <taxon>Eukaryota</taxon>
        <taxon>Fungi</taxon>
        <taxon>Fungi incertae sedis</taxon>
        <taxon>Chytridiomycota</taxon>
        <taxon>Chytridiomycota incertae sedis</taxon>
        <taxon>Neocallimastigomycetes</taxon>
        <taxon>Neocallimastigales</taxon>
        <taxon>Neocallimastigaceae</taxon>
        <taxon>Piromyces</taxon>
    </lineage>
</organism>
<comment type="caution">
    <text evidence="10">The sequence shown here is derived from an EMBL/GenBank/DDBJ whole genome shotgun (WGS) entry which is preliminary data.</text>
</comment>
<feature type="compositionally biased region" description="Polar residues" evidence="7">
    <location>
        <begin position="162"/>
        <end position="180"/>
    </location>
</feature>
<feature type="compositionally biased region" description="Basic and acidic residues" evidence="7">
    <location>
        <begin position="124"/>
        <end position="146"/>
    </location>
</feature>
<evidence type="ECO:0000259" key="9">
    <source>
        <dbReference type="Pfam" id="PF09402"/>
    </source>
</evidence>
<dbReference type="CDD" id="cd12935">
    <property type="entry name" value="LEM_like"/>
    <property type="match status" value="1"/>
</dbReference>
<feature type="compositionally biased region" description="Low complexity" evidence="7">
    <location>
        <begin position="247"/>
        <end position="257"/>
    </location>
</feature>
<evidence type="ECO:0000313" key="10">
    <source>
        <dbReference type="EMBL" id="ORX44121.1"/>
    </source>
</evidence>
<reference evidence="10 11" key="2">
    <citation type="submission" date="2016-08" db="EMBL/GenBank/DDBJ databases">
        <title>Pervasive Adenine N6-methylation of Active Genes in Fungi.</title>
        <authorList>
            <consortium name="DOE Joint Genome Institute"/>
            <person name="Mondo S.J."/>
            <person name="Dannebaum R.O."/>
            <person name="Kuo R.C."/>
            <person name="Labutti K."/>
            <person name="Haridas S."/>
            <person name="Kuo A."/>
            <person name="Salamov A."/>
            <person name="Ahrendt S.R."/>
            <person name="Lipzen A."/>
            <person name="Sullivan W."/>
            <person name="Andreopoulos W.B."/>
            <person name="Clum A."/>
            <person name="Lindquist E."/>
            <person name="Daum C."/>
            <person name="Ramamoorthy G.K."/>
            <person name="Gryganskyi A."/>
            <person name="Culley D."/>
            <person name="Magnuson J.K."/>
            <person name="James T.Y."/>
            <person name="O'Malley M.A."/>
            <person name="Stajich J.E."/>
            <person name="Spatafora J.W."/>
            <person name="Visel A."/>
            <person name="Grigoriev I.V."/>
        </authorList>
    </citation>
    <scope>NUCLEOTIDE SEQUENCE [LARGE SCALE GENOMIC DNA]</scope>
    <source>
        <strain evidence="11">finn</strain>
    </source>
</reference>
<dbReference type="InterPro" id="IPR011015">
    <property type="entry name" value="LEM/LEM-like_dom_sf"/>
</dbReference>
<evidence type="ECO:0000256" key="3">
    <source>
        <dbReference type="ARBA" id="ARBA00022692"/>
    </source>
</evidence>
<dbReference type="STRING" id="1754191.A0A1Y1UZQ8"/>
<sequence length="1091" mass="124759">MSGAIPDYLKKNFDPNSLTIPQLRSILKDHDIENVPAPNQPKRVFIKLFNNVITENRETILKKLNISEQEKKKPGRPRKSDINVNSESLNLPNAVRGKSESPAKEIKNKRVSFGMNEIKIKYEESPKKTKEKTSEIVKEDSKEKKPLIQNTINKLNEEHELNSTYEKSYSKEQSGIQTGNVKRARQKFNEDNNQSVEIKKTKVDDDEEPSPKKRKHDEKASKKSPINSNTSNIFQKFDSRNNSMEITSPPSFTSSSSKIPNANIVFAEENDDEEDGDYVYQSNSPSISVSEEDDVINDEEMADLERDSIDSSNINFSEGSYQEQSVPISTSDSSISVPPLDNINYVQAMNENSPLNKVSKSEKPKSSLNGSSSFSYEKVNNSFSRSNRLEKPQSQSFSYNKSNNSFTNSNRLGKPYSYSFSYNKSNTSFSKSKKAENSDYSPLNTSFNDKPKINISYDMSPIQSSHDTILYDDALLNQGSYDKSSSNVIGNLYDNEISEENENEAVEVIPNECKRCSLVNILAGLFGFLMVLSIGLFCEWHIHTGGFNGFCNLEKLTRSEMTYLDKLPENSILRYSPFYHYLPKCLNCPKNAICNENEGRVIACKKNTDKLQSRLISNFIPNKYLIFPLNQPVCGFDFEKKRNYDRLLQNVNSLMKISIDIIKKQLGEIECQKDMEIVDGKKVQPKTQQSGISESILHSLLKEEIGNQIRKERFESLWNFMVAKLKMYDYEALKKLCEGSRRKWKTTEIKDDSFFCDTFSLIKYIPEKGNVIQVENDNAQYPIHEGLFVTSEKPVHSLKCRFKWFMERYICNNVQNIIERYWMYGLGIIILTNIAGIITFIVKRKTRRNNIINSICEEVIWLLQESEYQHKEDPLHFPSPNVSVAQLYDILLPVIISVKDKDVPEGDCVEIINDDGSTTHYWVFHNSKERALIWKKVYEKVRANSNVLESNALVKRESHRCWEWIGNPALNNRRKSPNTINKQVTTYYPKVANNSRLSLGGSSSRSFISQQFAGDISAISNVEGNSNESYMTFNEDGKEADTSSIKDQISKISIFNKSQIIEKEEGNELNETSRASIKRRKSGASLLYPTI</sequence>
<gene>
    <name evidence="10" type="ORF">BCR36DRAFT_359993</name>
</gene>
<dbReference type="AlphaFoldDB" id="A0A1Y1UZQ8"/>
<comment type="subcellular location">
    <subcellularLocation>
        <location evidence="1">Nucleus inner membrane</location>
    </subcellularLocation>
</comment>
<feature type="compositionally biased region" description="Polar residues" evidence="7">
    <location>
        <begin position="366"/>
        <end position="410"/>
    </location>
</feature>
<name>A0A1Y1UZQ8_9FUNG</name>
<reference evidence="10 11" key="1">
    <citation type="submission" date="2016-08" db="EMBL/GenBank/DDBJ databases">
        <title>Genomes of anaerobic fungi encode conserved fungal cellulosomes for biomass hydrolysis.</title>
        <authorList>
            <consortium name="DOE Joint Genome Institute"/>
            <person name="Haitjema C.H."/>
            <person name="Gilmore S.P."/>
            <person name="Henske J.K."/>
            <person name="Solomon K.V."/>
            <person name="De Groot R."/>
            <person name="Kuo A."/>
            <person name="Mondo S.J."/>
            <person name="Salamov A.A."/>
            <person name="Labutti K."/>
            <person name="Zhao Z."/>
            <person name="Chiniquy J."/>
            <person name="Barry K."/>
            <person name="Brewer H.M."/>
            <person name="Purvine S.O."/>
            <person name="Wright A.T."/>
            <person name="Boxma B."/>
            <person name="Van Alen T."/>
            <person name="Hackstein J.H."/>
            <person name="Baker S.E."/>
            <person name="Grigoriev I.V."/>
            <person name="O'Malley M.A."/>
        </authorList>
    </citation>
    <scope>NUCLEOTIDE SEQUENCE [LARGE SCALE GENOMIC DNA]</scope>
    <source>
        <strain evidence="11">finn</strain>
    </source>
</reference>
<evidence type="ECO:0000256" key="6">
    <source>
        <dbReference type="ARBA" id="ARBA00023242"/>
    </source>
</evidence>
<keyword evidence="4 8" id="KW-1133">Transmembrane helix</keyword>
<dbReference type="InterPro" id="IPR041885">
    <property type="entry name" value="MAN1_winged_helix_dom"/>
</dbReference>